<keyword evidence="1" id="KW-0812">Transmembrane</keyword>
<evidence type="ECO:0000313" key="3">
    <source>
        <dbReference type="EMBL" id="MSC33642.1"/>
    </source>
</evidence>
<proteinExistence type="predicted"/>
<dbReference type="Pfam" id="PF03613">
    <property type="entry name" value="EIID-AGA"/>
    <property type="match status" value="1"/>
</dbReference>
<evidence type="ECO:0000256" key="1">
    <source>
        <dbReference type="SAM" id="Phobius"/>
    </source>
</evidence>
<keyword evidence="1" id="KW-1133">Transmembrane helix</keyword>
<dbReference type="GO" id="GO:0005886">
    <property type="term" value="C:plasma membrane"/>
    <property type="evidence" value="ECO:0007669"/>
    <property type="project" value="TreeGrafter"/>
</dbReference>
<feature type="transmembrane region" description="Helical" evidence="1">
    <location>
        <begin position="190"/>
        <end position="214"/>
    </location>
</feature>
<dbReference type="Proteomes" id="UP000433575">
    <property type="component" value="Unassembled WGS sequence"/>
</dbReference>
<dbReference type="GO" id="GO:0009401">
    <property type="term" value="P:phosphoenolpyruvate-dependent sugar phosphotransferase system"/>
    <property type="evidence" value="ECO:0007669"/>
    <property type="project" value="InterPro"/>
</dbReference>
<accession>A0A6N7S7M4</accession>
<name>A0A6N7S7M4_9FIRM</name>
<dbReference type="InterPro" id="IPR050303">
    <property type="entry name" value="GatZ_KbaZ_carbometab"/>
</dbReference>
<feature type="transmembrane region" description="Helical" evidence="1">
    <location>
        <begin position="149"/>
        <end position="170"/>
    </location>
</feature>
<dbReference type="EMBL" id="WKPJ01000017">
    <property type="protein sequence ID" value="MSA89887.1"/>
    <property type="molecule type" value="Genomic_DNA"/>
</dbReference>
<sequence>MSKLKEGLSNDEVKLLNSMFWRSNNYAIAWCYSRMLGTSVAWVLYPYISWLYPDSDKDPAQKQRKLKVLDRESKGFFNITPQVAPLCYSIFAAMEKEAAEKEDFDVSSIDAVKASIQGPLSGIGDSIFWVTWRVIVTGIALPYCLAGNALGPILFALLFNIPGFALRYYLTFIGYKLGTGFISKVYESGLIQLLTKTAATIGLVMIGGMVAQQVSIPINLVLNLSGAELNVLDIFNGIIPGILELSLAILCLNLIRKKTSIMKIIFGIFAVCILGAAVGIF</sequence>
<dbReference type="PANTHER" id="PTHR32502:SF23">
    <property type="entry name" value="TRANSPORT PROTEIN, PTS SYSTEM"/>
    <property type="match status" value="1"/>
</dbReference>
<evidence type="ECO:0000313" key="4">
    <source>
        <dbReference type="Proteomes" id="UP000433575"/>
    </source>
</evidence>
<evidence type="ECO:0000313" key="5">
    <source>
        <dbReference type="Proteomes" id="UP000480929"/>
    </source>
</evidence>
<evidence type="ECO:0000313" key="2">
    <source>
        <dbReference type="EMBL" id="MSA89887.1"/>
    </source>
</evidence>
<dbReference type="EMBL" id="WKPI01000019">
    <property type="protein sequence ID" value="MSC33642.1"/>
    <property type="molecule type" value="Genomic_DNA"/>
</dbReference>
<dbReference type="RefSeq" id="WP_020224253.1">
    <property type="nucleotide sequence ID" value="NZ_CABKSC010000001.1"/>
</dbReference>
<dbReference type="GeneID" id="42456100"/>
<feature type="transmembrane region" description="Helical" evidence="1">
    <location>
        <begin position="261"/>
        <end position="280"/>
    </location>
</feature>
<dbReference type="InterPro" id="IPR004704">
    <property type="entry name" value="PTS_IID_man"/>
</dbReference>
<keyword evidence="1" id="KW-0472">Membrane</keyword>
<reference evidence="4 5" key="1">
    <citation type="journal article" date="2019" name="Nat. Med.">
        <title>A library of human gut bacterial isolates paired with longitudinal multiomics data enables mechanistic microbiome research.</title>
        <authorList>
            <person name="Poyet M."/>
            <person name="Groussin M."/>
            <person name="Gibbons S.M."/>
            <person name="Avila-Pacheco J."/>
            <person name="Jiang X."/>
            <person name="Kearney S.M."/>
            <person name="Perrotta A.R."/>
            <person name="Berdy B."/>
            <person name="Zhao S."/>
            <person name="Lieberman T.D."/>
            <person name="Swanson P.K."/>
            <person name="Smith M."/>
            <person name="Roesemann S."/>
            <person name="Alexander J.E."/>
            <person name="Rich S.A."/>
            <person name="Livny J."/>
            <person name="Vlamakis H."/>
            <person name="Clish C."/>
            <person name="Bullock K."/>
            <person name="Deik A."/>
            <person name="Scott J."/>
            <person name="Pierce K.A."/>
            <person name="Xavier R.J."/>
            <person name="Alm E.J."/>
        </authorList>
    </citation>
    <scope>NUCLEOTIDE SEQUENCE [LARGE SCALE GENOMIC DNA]</scope>
    <source>
        <strain evidence="2 4">BIOML-A4</strain>
        <strain evidence="3 5">BIOML-A5</strain>
    </source>
</reference>
<organism evidence="2 4">
    <name type="scientific">Holdemania massiliensis</name>
    <dbReference type="NCBI Taxonomy" id="1468449"/>
    <lineage>
        <taxon>Bacteria</taxon>
        <taxon>Bacillati</taxon>
        <taxon>Bacillota</taxon>
        <taxon>Erysipelotrichia</taxon>
        <taxon>Erysipelotrichales</taxon>
        <taxon>Erysipelotrichaceae</taxon>
        <taxon>Holdemania</taxon>
    </lineage>
</organism>
<dbReference type="Proteomes" id="UP000480929">
    <property type="component" value="Unassembled WGS sequence"/>
</dbReference>
<dbReference type="PROSITE" id="PS51108">
    <property type="entry name" value="PTS_EIID"/>
    <property type="match status" value="1"/>
</dbReference>
<gene>
    <name evidence="3" type="ORF">GKD88_10970</name>
    <name evidence="2" type="ORF">GKE08_11170</name>
</gene>
<keyword evidence="5" id="KW-1185">Reference proteome</keyword>
<feature type="transmembrane region" description="Helical" evidence="1">
    <location>
        <begin position="27"/>
        <end position="48"/>
    </location>
</feature>
<dbReference type="OrthoDB" id="9795582at2"/>
<protein>
    <submittedName>
        <fullName evidence="2">PTS mannose transporter subunit IID</fullName>
    </submittedName>
</protein>
<dbReference type="AlphaFoldDB" id="A0A6N7S7M4"/>
<dbReference type="PANTHER" id="PTHR32502">
    <property type="entry name" value="N-ACETYLGALACTOSAMINE PERMEASE II COMPONENT-RELATED"/>
    <property type="match status" value="1"/>
</dbReference>
<feature type="transmembrane region" description="Helical" evidence="1">
    <location>
        <begin position="234"/>
        <end position="254"/>
    </location>
</feature>
<comment type="caution">
    <text evidence="2">The sequence shown here is derived from an EMBL/GenBank/DDBJ whole genome shotgun (WGS) entry which is preliminary data.</text>
</comment>